<dbReference type="InterPro" id="IPR003439">
    <property type="entry name" value="ABC_transporter-like_ATP-bd"/>
</dbReference>
<keyword evidence="2" id="KW-0547">Nucleotide-binding</keyword>
<dbReference type="GO" id="GO:0005524">
    <property type="term" value="F:ATP binding"/>
    <property type="evidence" value="ECO:0007669"/>
    <property type="project" value="UniProtKB-KW"/>
</dbReference>
<dbReference type="PROSITE" id="PS50893">
    <property type="entry name" value="ABC_TRANSPORTER_2"/>
    <property type="match status" value="1"/>
</dbReference>
<dbReference type="InterPro" id="IPR017871">
    <property type="entry name" value="ABC_transporter-like_CS"/>
</dbReference>
<dbReference type="PANTHER" id="PTHR42788">
    <property type="entry name" value="TAURINE IMPORT ATP-BINDING PROTEIN-RELATED"/>
    <property type="match status" value="1"/>
</dbReference>
<dbReference type="AlphaFoldDB" id="A0A6J7E139"/>
<protein>
    <submittedName>
        <fullName evidence="5">Unannotated protein</fullName>
    </submittedName>
</protein>
<dbReference type="InterPro" id="IPR003593">
    <property type="entry name" value="AAA+_ATPase"/>
</dbReference>
<gene>
    <name evidence="5" type="ORF">UFOPK3376_01069</name>
</gene>
<dbReference type="GO" id="GO:0016887">
    <property type="term" value="F:ATP hydrolysis activity"/>
    <property type="evidence" value="ECO:0007669"/>
    <property type="project" value="InterPro"/>
</dbReference>
<reference evidence="5" key="1">
    <citation type="submission" date="2020-05" db="EMBL/GenBank/DDBJ databases">
        <authorList>
            <person name="Chiriac C."/>
            <person name="Salcher M."/>
            <person name="Ghai R."/>
            <person name="Kavagutti S V."/>
        </authorList>
    </citation>
    <scope>NUCLEOTIDE SEQUENCE</scope>
</reference>
<evidence type="ECO:0000256" key="1">
    <source>
        <dbReference type="ARBA" id="ARBA00022448"/>
    </source>
</evidence>
<dbReference type="Pfam" id="PF00005">
    <property type="entry name" value="ABC_tran"/>
    <property type="match status" value="1"/>
</dbReference>
<keyword evidence="1" id="KW-0813">Transport</keyword>
<feature type="domain" description="ABC transporter" evidence="4">
    <location>
        <begin position="8"/>
        <end position="237"/>
    </location>
</feature>
<sequence>MSPDNAAIHVDGVSKRFDHVCALQDITLTVRAGEFFTLLGASGSGKTTLLRIIAGLERATNGTVEIEGGTPAAARRAKRIGWVPQSPALLPWRTVEENVRLLTQVNRSANRREPVDTAAMLARVGLAGFEKALPHELSGGMQQRVALVRAFALGAPILLMDEPFAALDEITRFEMRHLLVDLWQSSGAAVVFVTHSLAEAAYLSDRVAVLTSRPGRVSAIHDITAPRPRVPALEDTPEFFATVTSLRDSLRLAMDPGRS</sequence>
<dbReference type="SUPFAM" id="SSF52540">
    <property type="entry name" value="P-loop containing nucleoside triphosphate hydrolases"/>
    <property type="match status" value="1"/>
</dbReference>
<dbReference type="PROSITE" id="PS00211">
    <property type="entry name" value="ABC_TRANSPORTER_1"/>
    <property type="match status" value="1"/>
</dbReference>
<proteinExistence type="predicted"/>
<evidence type="ECO:0000259" key="4">
    <source>
        <dbReference type="PROSITE" id="PS50893"/>
    </source>
</evidence>
<accession>A0A6J7E139</accession>
<evidence type="ECO:0000313" key="5">
    <source>
        <dbReference type="EMBL" id="CAB4874965.1"/>
    </source>
</evidence>
<dbReference type="EMBL" id="CAFBLP010000021">
    <property type="protein sequence ID" value="CAB4874965.1"/>
    <property type="molecule type" value="Genomic_DNA"/>
</dbReference>
<keyword evidence="3" id="KW-0067">ATP-binding</keyword>
<dbReference type="PANTHER" id="PTHR42788:SF20">
    <property type="entry name" value="ABC TRANSPORTER ATP-BINDING PROTEIN"/>
    <property type="match status" value="1"/>
</dbReference>
<dbReference type="InterPro" id="IPR050166">
    <property type="entry name" value="ABC_transporter_ATP-bind"/>
</dbReference>
<evidence type="ECO:0000256" key="3">
    <source>
        <dbReference type="ARBA" id="ARBA00022840"/>
    </source>
</evidence>
<evidence type="ECO:0000256" key="2">
    <source>
        <dbReference type="ARBA" id="ARBA00022741"/>
    </source>
</evidence>
<dbReference type="SMART" id="SM00382">
    <property type="entry name" value="AAA"/>
    <property type="match status" value="1"/>
</dbReference>
<dbReference type="Gene3D" id="3.40.50.300">
    <property type="entry name" value="P-loop containing nucleotide triphosphate hydrolases"/>
    <property type="match status" value="1"/>
</dbReference>
<name>A0A6J7E139_9ZZZZ</name>
<organism evidence="5">
    <name type="scientific">freshwater metagenome</name>
    <dbReference type="NCBI Taxonomy" id="449393"/>
    <lineage>
        <taxon>unclassified sequences</taxon>
        <taxon>metagenomes</taxon>
        <taxon>ecological metagenomes</taxon>
    </lineage>
</organism>
<dbReference type="CDD" id="cd03293">
    <property type="entry name" value="ABC_NrtD_SsuB_transporters"/>
    <property type="match status" value="1"/>
</dbReference>
<dbReference type="InterPro" id="IPR027417">
    <property type="entry name" value="P-loop_NTPase"/>
</dbReference>